<dbReference type="InParanoid" id="A0A7N2M8D3"/>
<evidence type="ECO:0008006" key="3">
    <source>
        <dbReference type="Google" id="ProtNLM"/>
    </source>
</evidence>
<evidence type="ECO:0000313" key="2">
    <source>
        <dbReference type="Proteomes" id="UP000594261"/>
    </source>
</evidence>
<evidence type="ECO:0000313" key="1">
    <source>
        <dbReference type="EnsemblPlants" id="QL08p006178:mrna"/>
    </source>
</evidence>
<sequence length="329" mass="36212">MAMEELKFEKTRFWVQVHGLPYKFMNIKAAEKICEVVGNIVPSTDPAETKGGNFMRIRVEMDVSLPLCCGQVVSMEKGKKFGSTSNTNAYPIFAIGAAKWIIRTVIKRSAIKPHATGTGPGVGSATGEGPRAMEEVTVEQNLEIPDNTVNAHLREKMDTFNAHINSGNNGYPENNSQTPNSPPHIPDHFNATNLGGNQHGNFDASWPINPTDPIELYSINSLSECVNNFEHLEVAHANPKAHTSNPIPLSCESHDTTRATKKNGTWTRMERSKSTQQIAQAELSGPCKRKFSSVDDHAELPCNKKQVLKDDAELSSQMVEAVEQPHQEP</sequence>
<dbReference type="EMBL" id="LRBV02000008">
    <property type="status" value="NOT_ANNOTATED_CDS"/>
    <property type="molecule type" value="Genomic_DNA"/>
</dbReference>
<dbReference type="EnsemblPlants" id="QL08p006178:mrna">
    <property type="protein sequence ID" value="QL08p006178:mrna"/>
    <property type="gene ID" value="QL08p006178"/>
</dbReference>
<dbReference type="Proteomes" id="UP000594261">
    <property type="component" value="Chromosome 8"/>
</dbReference>
<organism evidence="1 2">
    <name type="scientific">Quercus lobata</name>
    <name type="common">Valley oak</name>
    <dbReference type="NCBI Taxonomy" id="97700"/>
    <lineage>
        <taxon>Eukaryota</taxon>
        <taxon>Viridiplantae</taxon>
        <taxon>Streptophyta</taxon>
        <taxon>Embryophyta</taxon>
        <taxon>Tracheophyta</taxon>
        <taxon>Spermatophyta</taxon>
        <taxon>Magnoliopsida</taxon>
        <taxon>eudicotyledons</taxon>
        <taxon>Gunneridae</taxon>
        <taxon>Pentapetalae</taxon>
        <taxon>rosids</taxon>
        <taxon>fabids</taxon>
        <taxon>Fagales</taxon>
        <taxon>Fagaceae</taxon>
        <taxon>Quercus</taxon>
    </lineage>
</organism>
<reference evidence="1 2" key="1">
    <citation type="journal article" date="2016" name="G3 (Bethesda)">
        <title>First Draft Assembly and Annotation of the Genome of a California Endemic Oak Quercus lobata Nee (Fagaceae).</title>
        <authorList>
            <person name="Sork V.L."/>
            <person name="Fitz-Gibbon S.T."/>
            <person name="Puiu D."/>
            <person name="Crepeau M."/>
            <person name="Gugger P.F."/>
            <person name="Sherman R."/>
            <person name="Stevens K."/>
            <person name="Langley C.H."/>
            <person name="Pellegrini M."/>
            <person name="Salzberg S.L."/>
        </authorList>
    </citation>
    <scope>NUCLEOTIDE SEQUENCE [LARGE SCALE GENOMIC DNA]</scope>
    <source>
        <strain evidence="1 2">cv. SW786</strain>
    </source>
</reference>
<proteinExistence type="predicted"/>
<protein>
    <recommendedName>
        <fullName evidence="3">DUF4283 domain-containing protein</fullName>
    </recommendedName>
</protein>
<reference evidence="1" key="2">
    <citation type="submission" date="2021-01" db="UniProtKB">
        <authorList>
            <consortium name="EnsemblPlants"/>
        </authorList>
    </citation>
    <scope>IDENTIFICATION</scope>
</reference>
<dbReference type="AlphaFoldDB" id="A0A7N2M8D3"/>
<accession>A0A7N2M8D3</accession>
<keyword evidence="2" id="KW-1185">Reference proteome</keyword>
<dbReference type="Gramene" id="QL08p006178:mrna">
    <property type="protein sequence ID" value="QL08p006178:mrna"/>
    <property type="gene ID" value="QL08p006178"/>
</dbReference>
<name>A0A7N2M8D3_QUELO</name>